<dbReference type="Gene3D" id="3.40.50.2000">
    <property type="entry name" value="Glycogen Phosphorylase B"/>
    <property type="match status" value="1"/>
</dbReference>
<dbReference type="PANTHER" id="PTHR30160:SF1">
    <property type="entry name" value="LIPOPOLYSACCHARIDE 1,2-N-ACETYLGLUCOSAMINETRANSFERASE-RELATED"/>
    <property type="match status" value="1"/>
</dbReference>
<dbReference type="SUPFAM" id="SSF53756">
    <property type="entry name" value="UDP-Glycosyltransferase/glycogen phosphorylase"/>
    <property type="match status" value="1"/>
</dbReference>
<evidence type="ECO:0000313" key="4">
    <source>
        <dbReference type="Proteomes" id="UP000199601"/>
    </source>
</evidence>
<reference evidence="4" key="1">
    <citation type="submission" date="2015-03" db="EMBL/GenBank/DDBJ databases">
        <authorList>
            <person name="Urmite Genomes"/>
        </authorList>
    </citation>
    <scope>NUCLEOTIDE SEQUENCE [LARGE SCALE GENOMIC DNA]</scope>
    <source>
        <strain evidence="4">CSUR P1344</strain>
    </source>
</reference>
<organism evidence="3 4">
    <name type="scientific">Mycobacterium europaeum</name>
    <dbReference type="NCBI Taxonomy" id="761804"/>
    <lineage>
        <taxon>Bacteria</taxon>
        <taxon>Bacillati</taxon>
        <taxon>Actinomycetota</taxon>
        <taxon>Actinomycetes</taxon>
        <taxon>Mycobacteriales</taxon>
        <taxon>Mycobacteriaceae</taxon>
        <taxon>Mycobacterium</taxon>
        <taxon>Mycobacterium simiae complex</taxon>
    </lineage>
</organism>
<dbReference type="GO" id="GO:0009244">
    <property type="term" value="P:lipopolysaccharide core region biosynthetic process"/>
    <property type="evidence" value="ECO:0007669"/>
    <property type="project" value="TreeGrafter"/>
</dbReference>
<keyword evidence="4" id="KW-1185">Reference proteome</keyword>
<dbReference type="EMBL" id="CTEC01000001">
    <property type="protein sequence ID" value="CQD06366.1"/>
    <property type="molecule type" value="Genomic_DNA"/>
</dbReference>
<name>A0A0U1D1I3_9MYCO</name>
<keyword evidence="1" id="KW-0328">Glycosyltransferase</keyword>
<gene>
    <name evidence="3" type="ORF">BN000_01265</name>
</gene>
<dbReference type="InterPro" id="IPR002201">
    <property type="entry name" value="Glyco_trans_9"/>
</dbReference>
<dbReference type="InterPro" id="IPR051199">
    <property type="entry name" value="LPS_LOS_Heptosyltrfase"/>
</dbReference>
<sequence length="361" mass="39613">MLAESKLCRRMVGSERNPRIPGPDSVAAGRGLPRDLLRAGTPAACFVSNIGDSLLTLPALRALAEMFTSPLTLICPKVVFDLCFREISDRHVDTTGLPLAGPHPLPGSLPRARDYETLAAEIGAVDVFIDTLTWSALSSTVIRPLVERLAPTTTIGFSTDYGYDFVVPREQVHYADLMFKLPRLFDPSLRIESYAQPVLIPPSVQEQARAIRAAVPAGVKVLVVHADTDWEEKRWPATRFIDLLDRFLSRRPDFVAWVVGMGHEELNVGRERDRVIPRLGLPLDLTMSMVASADLFVGIDSCMLHAADLARVPGVGLFGVTRAETWGFRFGPHRHLDMPVMADITVEAALGAMEDLAGERG</sequence>
<dbReference type="GO" id="GO:0005829">
    <property type="term" value="C:cytosol"/>
    <property type="evidence" value="ECO:0007669"/>
    <property type="project" value="TreeGrafter"/>
</dbReference>
<proteinExistence type="predicted"/>
<evidence type="ECO:0000313" key="3">
    <source>
        <dbReference type="EMBL" id="CQD06366.1"/>
    </source>
</evidence>
<accession>A0A0U1D1I3</accession>
<dbReference type="PANTHER" id="PTHR30160">
    <property type="entry name" value="TETRAACYLDISACCHARIDE 4'-KINASE-RELATED"/>
    <property type="match status" value="1"/>
</dbReference>
<dbReference type="Pfam" id="PF01075">
    <property type="entry name" value="Glyco_transf_9"/>
    <property type="match status" value="1"/>
</dbReference>
<evidence type="ECO:0000256" key="2">
    <source>
        <dbReference type="ARBA" id="ARBA00022679"/>
    </source>
</evidence>
<dbReference type="AlphaFoldDB" id="A0A0U1D1I3"/>
<protein>
    <submittedName>
        <fullName evidence="3">Glycosyltransferase family 9 (Heptosyltransferase)</fullName>
    </submittedName>
</protein>
<keyword evidence="2 3" id="KW-0808">Transferase</keyword>
<dbReference type="GO" id="GO:0008713">
    <property type="term" value="F:ADP-heptose-lipopolysaccharide heptosyltransferase activity"/>
    <property type="evidence" value="ECO:0007669"/>
    <property type="project" value="TreeGrafter"/>
</dbReference>
<evidence type="ECO:0000256" key="1">
    <source>
        <dbReference type="ARBA" id="ARBA00022676"/>
    </source>
</evidence>
<dbReference type="Proteomes" id="UP000199601">
    <property type="component" value="Unassembled WGS sequence"/>
</dbReference>